<evidence type="ECO:0000313" key="7">
    <source>
        <dbReference type="EMBL" id="HHS29325.1"/>
    </source>
</evidence>
<dbReference type="Gene3D" id="4.10.640.10">
    <property type="entry name" value="Ribosomal protein S18"/>
    <property type="match status" value="1"/>
</dbReference>
<dbReference type="GO" id="GO:0003735">
    <property type="term" value="F:structural constituent of ribosome"/>
    <property type="evidence" value="ECO:0007669"/>
    <property type="project" value="InterPro"/>
</dbReference>
<dbReference type="GO" id="GO:0070181">
    <property type="term" value="F:small ribosomal subunit rRNA binding"/>
    <property type="evidence" value="ECO:0007669"/>
    <property type="project" value="TreeGrafter"/>
</dbReference>
<keyword evidence="2 5" id="KW-0689">Ribosomal protein</keyword>
<dbReference type="EMBL" id="DTGR01000105">
    <property type="protein sequence ID" value="HHS29325.1"/>
    <property type="molecule type" value="Genomic_DNA"/>
</dbReference>
<dbReference type="PRINTS" id="PR00974">
    <property type="entry name" value="RIBOSOMALS18"/>
</dbReference>
<dbReference type="NCBIfam" id="TIGR00165">
    <property type="entry name" value="S18"/>
    <property type="match status" value="1"/>
</dbReference>
<comment type="caution">
    <text evidence="7">The sequence shown here is derived from an EMBL/GenBank/DDBJ whole genome shotgun (WGS) entry which is preliminary data.</text>
</comment>
<dbReference type="InterPro" id="IPR036870">
    <property type="entry name" value="Ribosomal_bS18_sf"/>
</dbReference>
<evidence type="ECO:0000256" key="1">
    <source>
        <dbReference type="ARBA" id="ARBA00005589"/>
    </source>
</evidence>
<dbReference type="InterPro" id="IPR001648">
    <property type="entry name" value="Ribosomal_bS18"/>
</dbReference>
<evidence type="ECO:0000256" key="3">
    <source>
        <dbReference type="ARBA" id="ARBA00023274"/>
    </source>
</evidence>
<dbReference type="PROSITE" id="PS00057">
    <property type="entry name" value="RIBOSOMAL_S18"/>
    <property type="match status" value="1"/>
</dbReference>
<comment type="function">
    <text evidence="5">Binds as a heterodimer with protein bS6 to the central domain of the 16S rRNA, where it helps stabilize the platform of the 30S subunit.</text>
</comment>
<proteinExistence type="inferred from homology"/>
<sequence length="85" mass="10057">MPAVPRRRRKQFYVRRKVCRFCVDAKLLIDYKDVTTLRQFITERGKIIPRRISGNCARHQRHLTRAIKQARLLALMPYVPSPPPS</sequence>
<comment type="similarity">
    <text evidence="1 5 6">Belongs to the bacterial ribosomal protein bS18 family.</text>
</comment>
<comment type="subunit">
    <text evidence="5">Part of the 30S ribosomal subunit. Forms a tight heterodimer with protein bS6.</text>
</comment>
<evidence type="ECO:0000256" key="6">
    <source>
        <dbReference type="RuleBase" id="RU003910"/>
    </source>
</evidence>
<gene>
    <name evidence="5 7" type="primary">rpsR</name>
    <name evidence="7" type="ORF">ENV52_06455</name>
</gene>
<keyword evidence="5" id="KW-0694">RNA-binding</keyword>
<evidence type="ECO:0000256" key="5">
    <source>
        <dbReference type="HAMAP-Rule" id="MF_00270"/>
    </source>
</evidence>
<dbReference type="PANTHER" id="PTHR13479:SF40">
    <property type="entry name" value="SMALL RIBOSOMAL SUBUNIT PROTEIN BS18M"/>
    <property type="match status" value="1"/>
</dbReference>
<dbReference type="AlphaFoldDB" id="A0A7V6A385"/>
<keyword evidence="3 5" id="KW-0687">Ribonucleoprotein</keyword>
<evidence type="ECO:0000256" key="4">
    <source>
        <dbReference type="ARBA" id="ARBA00035141"/>
    </source>
</evidence>
<name>A0A7V6A385_9BACT</name>
<dbReference type="InterPro" id="IPR018275">
    <property type="entry name" value="Ribosomal_bS18_CS"/>
</dbReference>
<dbReference type="Pfam" id="PF01084">
    <property type="entry name" value="Ribosomal_S18"/>
    <property type="match status" value="1"/>
</dbReference>
<dbReference type="GO" id="GO:0006412">
    <property type="term" value="P:translation"/>
    <property type="evidence" value="ECO:0007669"/>
    <property type="project" value="UniProtKB-UniRule"/>
</dbReference>
<protein>
    <recommendedName>
        <fullName evidence="4 5">Small ribosomal subunit protein bS18</fullName>
    </recommendedName>
</protein>
<reference evidence="7" key="1">
    <citation type="journal article" date="2020" name="mSystems">
        <title>Genome- and Community-Level Interaction Insights into Carbon Utilization and Element Cycling Functions of Hydrothermarchaeota in Hydrothermal Sediment.</title>
        <authorList>
            <person name="Zhou Z."/>
            <person name="Liu Y."/>
            <person name="Xu W."/>
            <person name="Pan J."/>
            <person name="Luo Z.H."/>
            <person name="Li M."/>
        </authorList>
    </citation>
    <scope>NUCLEOTIDE SEQUENCE [LARGE SCALE GENOMIC DNA]</scope>
    <source>
        <strain evidence="7">SpSt-767</strain>
    </source>
</reference>
<organism evidence="7">
    <name type="scientific">Desulfobacca acetoxidans</name>
    <dbReference type="NCBI Taxonomy" id="60893"/>
    <lineage>
        <taxon>Bacteria</taxon>
        <taxon>Pseudomonadati</taxon>
        <taxon>Thermodesulfobacteriota</taxon>
        <taxon>Desulfobaccia</taxon>
        <taxon>Desulfobaccales</taxon>
        <taxon>Desulfobaccaceae</taxon>
        <taxon>Desulfobacca</taxon>
    </lineage>
</organism>
<dbReference type="PANTHER" id="PTHR13479">
    <property type="entry name" value="30S RIBOSOMAL PROTEIN S18"/>
    <property type="match status" value="1"/>
</dbReference>
<dbReference type="SUPFAM" id="SSF46911">
    <property type="entry name" value="Ribosomal protein S18"/>
    <property type="match status" value="1"/>
</dbReference>
<keyword evidence="5" id="KW-0699">rRNA-binding</keyword>
<evidence type="ECO:0000256" key="2">
    <source>
        <dbReference type="ARBA" id="ARBA00022980"/>
    </source>
</evidence>
<dbReference type="GO" id="GO:0022627">
    <property type="term" value="C:cytosolic small ribosomal subunit"/>
    <property type="evidence" value="ECO:0007669"/>
    <property type="project" value="TreeGrafter"/>
</dbReference>
<accession>A0A7V6A385</accession>
<dbReference type="HAMAP" id="MF_00270">
    <property type="entry name" value="Ribosomal_bS18"/>
    <property type="match status" value="1"/>
</dbReference>